<name>A0A843TE67_COLES</name>
<feature type="region of interest" description="Disordered" evidence="1">
    <location>
        <begin position="39"/>
        <end position="65"/>
    </location>
</feature>
<feature type="region of interest" description="Disordered" evidence="1">
    <location>
        <begin position="90"/>
        <end position="138"/>
    </location>
</feature>
<evidence type="ECO:0000313" key="2">
    <source>
        <dbReference type="EMBL" id="MQL67924.1"/>
    </source>
</evidence>
<organism evidence="2 3">
    <name type="scientific">Colocasia esculenta</name>
    <name type="common">Wild taro</name>
    <name type="synonym">Arum esculentum</name>
    <dbReference type="NCBI Taxonomy" id="4460"/>
    <lineage>
        <taxon>Eukaryota</taxon>
        <taxon>Viridiplantae</taxon>
        <taxon>Streptophyta</taxon>
        <taxon>Embryophyta</taxon>
        <taxon>Tracheophyta</taxon>
        <taxon>Spermatophyta</taxon>
        <taxon>Magnoliopsida</taxon>
        <taxon>Liliopsida</taxon>
        <taxon>Araceae</taxon>
        <taxon>Aroideae</taxon>
        <taxon>Colocasieae</taxon>
        <taxon>Colocasia</taxon>
    </lineage>
</organism>
<dbReference type="EMBL" id="NMUH01000004">
    <property type="protein sequence ID" value="MQL67924.1"/>
    <property type="molecule type" value="Genomic_DNA"/>
</dbReference>
<feature type="compositionally biased region" description="Basic residues" evidence="1">
    <location>
        <begin position="105"/>
        <end position="121"/>
    </location>
</feature>
<gene>
    <name evidence="2" type="ORF">Taro_000208</name>
</gene>
<feature type="compositionally biased region" description="Basic and acidic residues" evidence="1">
    <location>
        <begin position="122"/>
        <end position="138"/>
    </location>
</feature>
<dbReference type="AlphaFoldDB" id="A0A843TE67"/>
<evidence type="ECO:0000313" key="3">
    <source>
        <dbReference type="Proteomes" id="UP000652761"/>
    </source>
</evidence>
<evidence type="ECO:0000256" key="1">
    <source>
        <dbReference type="SAM" id="MobiDB-lite"/>
    </source>
</evidence>
<keyword evidence="3" id="KW-1185">Reference proteome</keyword>
<proteinExistence type="predicted"/>
<protein>
    <submittedName>
        <fullName evidence="2">Uncharacterized protein</fullName>
    </submittedName>
</protein>
<comment type="caution">
    <text evidence="2">The sequence shown here is derived from an EMBL/GenBank/DDBJ whole genome shotgun (WGS) entry which is preliminary data.</text>
</comment>
<reference evidence="2" key="1">
    <citation type="submission" date="2017-07" db="EMBL/GenBank/DDBJ databases">
        <title>Taro Niue Genome Assembly and Annotation.</title>
        <authorList>
            <person name="Atibalentja N."/>
            <person name="Keating K."/>
            <person name="Fields C.J."/>
        </authorList>
    </citation>
    <scope>NUCLEOTIDE SEQUENCE</scope>
    <source>
        <strain evidence="2">Niue_2</strain>
        <tissue evidence="2">Leaf</tissue>
    </source>
</reference>
<sequence>MPGTFRDSGPSSLKTNWGPVRLLVSDSPNYERATRYNTTNSLSSRCPTAVFPSAGRTTQHKSEGVQVYDKNSTVLSTGTSPEHTRAWLTQNLGLPTEEASNYMPRTRKPRAQRTSHVKPPRKPCEHDANHTHHTLPEC</sequence>
<accession>A0A843TE67</accession>
<dbReference type="Proteomes" id="UP000652761">
    <property type="component" value="Unassembled WGS sequence"/>
</dbReference>